<feature type="domain" description="Calcineurin-like phosphoesterase" evidence="1">
    <location>
        <begin position="7"/>
        <end position="126"/>
    </location>
</feature>
<organism evidence="2 3">
    <name type="scientific">Conoideocrella luteorostrata</name>
    <dbReference type="NCBI Taxonomy" id="1105319"/>
    <lineage>
        <taxon>Eukaryota</taxon>
        <taxon>Fungi</taxon>
        <taxon>Dikarya</taxon>
        <taxon>Ascomycota</taxon>
        <taxon>Pezizomycotina</taxon>
        <taxon>Sordariomycetes</taxon>
        <taxon>Hypocreomycetidae</taxon>
        <taxon>Hypocreales</taxon>
        <taxon>Clavicipitaceae</taxon>
        <taxon>Conoideocrella</taxon>
    </lineage>
</organism>
<comment type="caution">
    <text evidence="2">The sequence shown here is derived from an EMBL/GenBank/DDBJ whole genome shotgun (WGS) entry which is preliminary data.</text>
</comment>
<dbReference type="PANTHER" id="PTHR12905">
    <property type="entry name" value="METALLOPHOSPHOESTERASE"/>
    <property type="match status" value="1"/>
</dbReference>
<gene>
    <name evidence="2" type="ORF">QQS21_006075</name>
</gene>
<dbReference type="GO" id="GO:0016787">
    <property type="term" value="F:hydrolase activity"/>
    <property type="evidence" value="ECO:0007669"/>
    <property type="project" value="InterPro"/>
</dbReference>
<sequence>MFNIKPNILIISDTHGKTPLHPSSLSLLPTDDDAFLAADLTRAVTGYRHPLPPADVVVHCGDLTRRSTLREYQDTFSMLRSLRAPLKLVITGNHDHTLDSTYDFDSPQEYEVDEDVQAVWKVIRDVRQDGVQYLSEGTHDFTLANGAALRVYASQNNPRRMPIARSKDDPGNSPKARKRLVELSRQRRFLIDLTEEHTRIERDKKTLFVNAAILDVGYRPSQLPWIIDADLPGAAANVTA</sequence>
<dbReference type="EMBL" id="JASWJB010000108">
    <property type="protein sequence ID" value="KAK2597301.1"/>
    <property type="molecule type" value="Genomic_DNA"/>
</dbReference>
<dbReference type="AlphaFoldDB" id="A0AAJ0G0F1"/>
<dbReference type="Proteomes" id="UP001251528">
    <property type="component" value="Unassembled WGS sequence"/>
</dbReference>
<name>A0AAJ0G0F1_9HYPO</name>
<reference evidence="2" key="1">
    <citation type="submission" date="2023-06" db="EMBL/GenBank/DDBJ databases">
        <title>Conoideocrella luteorostrata (Hypocreales: Clavicipitaceae), a potential biocontrol fungus for elongate hemlock scale in United States Christmas tree production areas.</title>
        <authorList>
            <person name="Barrett H."/>
            <person name="Lovett B."/>
            <person name="Macias A.M."/>
            <person name="Stajich J.E."/>
            <person name="Kasson M.T."/>
        </authorList>
    </citation>
    <scope>NUCLEOTIDE SEQUENCE</scope>
    <source>
        <strain evidence="2">ARSEF 14590</strain>
    </source>
</reference>
<keyword evidence="3" id="KW-1185">Reference proteome</keyword>
<protein>
    <recommendedName>
        <fullName evidence="1">Calcineurin-like phosphoesterase domain-containing protein</fullName>
    </recommendedName>
</protein>
<evidence type="ECO:0000313" key="2">
    <source>
        <dbReference type="EMBL" id="KAK2597301.1"/>
    </source>
</evidence>
<dbReference type="InterPro" id="IPR051693">
    <property type="entry name" value="UPF0046_metallophosphoest"/>
</dbReference>
<dbReference type="Pfam" id="PF00149">
    <property type="entry name" value="Metallophos"/>
    <property type="match status" value="1"/>
</dbReference>
<dbReference type="InterPro" id="IPR029052">
    <property type="entry name" value="Metallo-depent_PP-like"/>
</dbReference>
<dbReference type="InterPro" id="IPR004843">
    <property type="entry name" value="Calcineurin-like_PHP"/>
</dbReference>
<dbReference type="SUPFAM" id="SSF56300">
    <property type="entry name" value="Metallo-dependent phosphatases"/>
    <property type="match status" value="1"/>
</dbReference>
<dbReference type="Gene3D" id="3.60.21.10">
    <property type="match status" value="1"/>
</dbReference>
<proteinExistence type="predicted"/>
<evidence type="ECO:0000313" key="3">
    <source>
        <dbReference type="Proteomes" id="UP001251528"/>
    </source>
</evidence>
<dbReference type="PANTHER" id="PTHR12905:SF0">
    <property type="entry name" value="CALCINEURIN-LIKE PHOSPHOESTERASE DOMAIN-CONTAINING PROTEIN"/>
    <property type="match status" value="1"/>
</dbReference>
<accession>A0AAJ0G0F1</accession>
<evidence type="ECO:0000259" key="1">
    <source>
        <dbReference type="Pfam" id="PF00149"/>
    </source>
</evidence>